<proteinExistence type="predicted"/>
<evidence type="ECO:0000259" key="3">
    <source>
        <dbReference type="Pfam" id="PF00501"/>
    </source>
</evidence>
<evidence type="ECO:0000256" key="2">
    <source>
        <dbReference type="ARBA" id="ARBA00022840"/>
    </source>
</evidence>
<gene>
    <name evidence="4" type="ORF">AS359_09730</name>
</gene>
<dbReference type="RefSeq" id="WP_058879791.1">
    <property type="nucleotide sequence ID" value="NZ_LPXH01000025.1"/>
</dbReference>
<dbReference type="PANTHER" id="PTHR43272:SF33">
    <property type="entry name" value="AMP-BINDING DOMAIN-CONTAINING PROTEIN-RELATED"/>
    <property type="match status" value="1"/>
</dbReference>
<name>A0A0W7Z128_9BURK</name>
<keyword evidence="5" id="KW-1185">Reference proteome</keyword>
<dbReference type="STRING" id="225992.B5M06_11140"/>
<keyword evidence="1" id="KW-0547">Nucleotide-binding</keyword>
<dbReference type="CDD" id="cd05907">
    <property type="entry name" value="VL_LC_FACS_like"/>
    <property type="match status" value="1"/>
</dbReference>
<dbReference type="InterPro" id="IPR042099">
    <property type="entry name" value="ANL_N_sf"/>
</dbReference>
<dbReference type="Gene3D" id="3.40.50.12780">
    <property type="entry name" value="N-terminal domain of ligase-like"/>
    <property type="match status" value="1"/>
</dbReference>
<keyword evidence="2" id="KW-0067">ATP-binding</keyword>
<dbReference type="PANTHER" id="PTHR43272">
    <property type="entry name" value="LONG-CHAIN-FATTY-ACID--COA LIGASE"/>
    <property type="match status" value="1"/>
</dbReference>
<sequence length="612" mass="66868">MSVTVSPPWQQASLAHMLQARVAASPALPAYRESVGKDLPWKQLSWDEVGAAVMQYRCALQRSGIVHADRVGIWLPNSIYAMCMDQAALQIGAIAVPVHSTDNPASIAYIFDNAEISLLVLSSLSQWERVRGTEYAMTSLRTLVVIDLPEDVPAQPGEPRVLSLAQWLQEGEALADAPAPALPQREDVAAIVYTSGTTGKPKGVMLTHGNVLADVTDFVDRLGPNEDDRFLSFLPLSHTFERTCGYYLSIACGACTSYARSAALLMQDMQTEKPTILVCVPRIYERAHAKVLEKVLAGPEDEREAFFSCVEWGWANFCARQGITDLHKHDASLIGTPAPAAYPALSEQIANLFGGCVRMAITGGAAIPHSTAKVFLALGVTLLQGYGMTETTPVISVVTPDSNDPATVGEPLPCVQVRIGEQRELQVRGPTVMKGYWKRPEDTAAAFTEDGWLRTGDQAELVRGRIRLMGRLKEIIVTSTGEKLSPADLELALLADPLIDQIMVLGDHRPYVSAIAVLNAENWAVFAAEQGWDGQSLETLRQPAVVQTVLKRLQALSADFPSYAQPRALLLSMEPWSVENQLLTPTLKVKRKQVMERYAEDIEGLYGKRRVA</sequence>
<dbReference type="SUPFAM" id="SSF56801">
    <property type="entry name" value="Acetyl-CoA synthetase-like"/>
    <property type="match status" value="1"/>
</dbReference>
<feature type="domain" description="AMP-dependent synthetase/ligase" evidence="3">
    <location>
        <begin position="20"/>
        <end position="437"/>
    </location>
</feature>
<protein>
    <recommendedName>
        <fullName evidence="3">AMP-dependent synthetase/ligase domain-containing protein</fullName>
    </recommendedName>
</protein>
<dbReference type="Pfam" id="PF23562">
    <property type="entry name" value="AMP-binding_C_3"/>
    <property type="match status" value="1"/>
</dbReference>
<organism evidence="4 5">
    <name type="scientific">Comamonas kerstersii</name>
    <dbReference type="NCBI Taxonomy" id="225992"/>
    <lineage>
        <taxon>Bacteria</taxon>
        <taxon>Pseudomonadati</taxon>
        <taxon>Pseudomonadota</taxon>
        <taxon>Betaproteobacteria</taxon>
        <taxon>Burkholderiales</taxon>
        <taxon>Comamonadaceae</taxon>
        <taxon>Comamonas</taxon>
    </lineage>
</organism>
<dbReference type="PROSITE" id="PS00455">
    <property type="entry name" value="AMP_BINDING"/>
    <property type="match status" value="1"/>
</dbReference>
<evidence type="ECO:0000313" key="5">
    <source>
        <dbReference type="Proteomes" id="UP000053300"/>
    </source>
</evidence>
<dbReference type="PRINTS" id="PR00154">
    <property type="entry name" value="AMPBINDING"/>
</dbReference>
<dbReference type="Pfam" id="PF00501">
    <property type="entry name" value="AMP-binding"/>
    <property type="match status" value="1"/>
</dbReference>
<dbReference type="AlphaFoldDB" id="A0A0W7Z128"/>
<dbReference type="EMBL" id="LPXH01000025">
    <property type="protein sequence ID" value="KUF41077.1"/>
    <property type="molecule type" value="Genomic_DNA"/>
</dbReference>
<dbReference type="GO" id="GO:0005524">
    <property type="term" value="F:ATP binding"/>
    <property type="evidence" value="ECO:0007669"/>
    <property type="project" value="UniProtKB-KW"/>
</dbReference>
<dbReference type="InterPro" id="IPR020459">
    <property type="entry name" value="AMP-binding"/>
</dbReference>
<accession>A0A0W7Z128</accession>
<dbReference type="GO" id="GO:0004467">
    <property type="term" value="F:long-chain fatty acid-CoA ligase activity"/>
    <property type="evidence" value="ECO:0007669"/>
    <property type="project" value="TreeGrafter"/>
</dbReference>
<dbReference type="InterPro" id="IPR000873">
    <property type="entry name" value="AMP-dep_synth/lig_dom"/>
</dbReference>
<evidence type="ECO:0000256" key="1">
    <source>
        <dbReference type="ARBA" id="ARBA00022741"/>
    </source>
</evidence>
<dbReference type="Proteomes" id="UP000053300">
    <property type="component" value="Unassembled WGS sequence"/>
</dbReference>
<reference evidence="4 5" key="1">
    <citation type="submission" date="2015-12" db="EMBL/GenBank/DDBJ databases">
        <title>Complete genome sequence of a multi-drug resistant strain Acidovorax sp. 12322-1.</title>
        <authorList>
            <person name="Ming D."/>
            <person name="Wang M."/>
            <person name="Hu S."/>
            <person name="Zhou Y."/>
            <person name="Jiang T."/>
        </authorList>
    </citation>
    <scope>NUCLEOTIDE SEQUENCE [LARGE SCALE GENOMIC DNA]</scope>
    <source>
        <strain evidence="4 5">12322-1</strain>
    </source>
</reference>
<comment type="caution">
    <text evidence="4">The sequence shown here is derived from an EMBL/GenBank/DDBJ whole genome shotgun (WGS) entry which is preliminary data.</text>
</comment>
<dbReference type="GO" id="GO:0016020">
    <property type="term" value="C:membrane"/>
    <property type="evidence" value="ECO:0007669"/>
    <property type="project" value="TreeGrafter"/>
</dbReference>
<evidence type="ECO:0000313" key="4">
    <source>
        <dbReference type="EMBL" id="KUF41077.1"/>
    </source>
</evidence>
<dbReference type="InterPro" id="IPR020845">
    <property type="entry name" value="AMP-binding_CS"/>
</dbReference>